<dbReference type="PATRIC" id="fig|28128.5.peg.1305"/>
<reference evidence="2" key="1">
    <citation type="submission" date="2016-01" db="EMBL/GenBank/DDBJ databases">
        <authorList>
            <person name="Mitreva M."/>
            <person name="Pepin K.H."/>
            <person name="Mihindukulasuriya K.A."/>
            <person name="Fulton R."/>
            <person name="Fronick C."/>
            <person name="O'Laughlin M."/>
            <person name="Miner T."/>
            <person name="Herter B."/>
            <person name="Rosa B.A."/>
            <person name="Cordes M."/>
            <person name="Tomlinson C."/>
            <person name="Wollam A."/>
            <person name="Palsikar V.B."/>
            <person name="Mardis E.R."/>
            <person name="Wilson R.K."/>
        </authorList>
    </citation>
    <scope>NUCLEOTIDE SEQUENCE [LARGE SCALE GENOMIC DNA]</scope>
    <source>
        <strain evidence="2">MJR7716</strain>
    </source>
</reference>
<dbReference type="AlphaFoldDB" id="A0A133Q9F0"/>
<name>A0A133Q9F0_9BACT</name>
<keyword evidence="2" id="KW-1185">Reference proteome</keyword>
<gene>
    <name evidence="1" type="ORF">HMPREF3226_01278</name>
</gene>
<evidence type="ECO:0000313" key="1">
    <source>
        <dbReference type="EMBL" id="KXA39443.1"/>
    </source>
</evidence>
<comment type="caution">
    <text evidence="1">The sequence shown here is derived from an EMBL/GenBank/DDBJ whole genome shotgun (WGS) entry which is preliminary data.</text>
</comment>
<dbReference type="Proteomes" id="UP000070533">
    <property type="component" value="Unassembled WGS sequence"/>
</dbReference>
<dbReference type="EMBL" id="LRQG01000092">
    <property type="protein sequence ID" value="KXA39443.1"/>
    <property type="molecule type" value="Genomic_DNA"/>
</dbReference>
<organism evidence="1 2">
    <name type="scientific">Prevotella corporis</name>
    <dbReference type="NCBI Taxonomy" id="28128"/>
    <lineage>
        <taxon>Bacteria</taxon>
        <taxon>Pseudomonadati</taxon>
        <taxon>Bacteroidota</taxon>
        <taxon>Bacteroidia</taxon>
        <taxon>Bacteroidales</taxon>
        <taxon>Prevotellaceae</taxon>
        <taxon>Prevotella</taxon>
    </lineage>
</organism>
<protein>
    <submittedName>
        <fullName evidence="1">Uncharacterized protein</fullName>
    </submittedName>
</protein>
<proteinExistence type="predicted"/>
<sequence>MTYCNAKDELLACDGKAITMRFRKIFTKIEEQRSRLHRPTN</sequence>
<evidence type="ECO:0000313" key="2">
    <source>
        <dbReference type="Proteomes" id="UP000070533"/>
    </source>
</evidence>
<accession>A0A133Q9F0</accession>